<dbReference type="GO" id="GO:0007059">
    <property type="term" value="P:chromosome segregation"/>
    <property type="evidence" value="ECO:0007669"/>
    <property type="project" value="TreeGrafter"/>
</dbReference>
<dbReference type="SUPFAM" id="SSF109709">
    <property type="entry name" value="KorB DNA-binding domain-like"/>
    <property type="match status" value="1"/>
</dbReference>
<dbReference type="CDD" id="cd16411">
    <property type="entry name" value="ParB_N_like"/>
    <property type="match status" value="1"/>
</dbReference>
<dbReference type="InterPro" id="IPR011111">
    <property type="entry name" value="Plasmid_RepB"/>
</dbReference>
<dbReference type="PANTHER" id="PTHR33375">
    <property type="entry name" value="CHROMOSOME-PARTITIONING PROTEIN PARB-RELATED"/>
    <property type="match status" value="1"/>
</dbReference>
<feature type="domain" description="ParB-like N-terminal" evidence="1">
    <location>
        <begin position="10"/>
        <end position="100"/>
    </location>
</feature>
<comment type="caution">
    <text evidence="2">The sequence shown here is derived from an EMBL/GenBank/DDBJ whole genome shotgun (WGS) entry which is preliminary data.</text>
</comment>
<dbReference type="Pfam" id="PF07506">
    <property type="entry name" value="RepB"/>
    <property type="match status" value="1"/>
</dbReference>
<dbReference type="InterPro" id="IPR036086">
    <property type="entry name" value="ParB/Sulfiredoxin_sf"/>
</dbReference>
<dbReference type="Proteomes" id="UP000287401">
    <property type="component" value="Unassembled WGS sequence"/>
</dbReference>
<organism evidence="2 3">
    <name type="scientific">Sphingobium yanoikuyae</name>
    <name type="common">Sphingomonas yanoikuyae</name>
    <dbReference type="NCBI Taxonomy" id="13690"/>
    <lineage>
        <taxon>Bacteria</taxon>
        <taxon>Pseudomonadati</taxon>
        <taxon>Pseudomonadota</taxon>
        <taxon>Alphaproteobacteria</taxon>
        <taxon>Sphingomonadales</taxon>
        <taxon>Sphingomonadaceae</taxon>
        <taxon>Sphingobium</taxon>
    </lineage>
</organism>
<dbReference type="EMBL" id="QRAL01000068">
    <property type="protein sequence ID" value="RSU45859.1"/>
    <property type="molecule type" value="Genomic_DNA"/>
</dbReference>
<evidence type="ECO:0000313" key="2">
    <source>
        <dbReference type="EMBL" id="RSU45859.1"/>
    </source>
</evidence>
<evidence type="ECO:0000259" key="1">
    <source>
        <dbReference type="SMART" id="SM00470"/>
    </source>
</evidence>
<name>A0A430BBI9_SPHYA</name>
<dbReference type="AlphaFoldDB" id="A0A430BBI9"/>
<dbReference type="SMART" id="SM00470">
    <property type="entry name" value="ParB"/>
    <property type="match status" value="1"/>
</dbReference>
<dbReference type="InterPro" id="IPR003115">
    <property type="entry name" value="ParB_N"/>
</dbReference>
<dbReference type="PANTHER" id="PTHR33375:SF1">
    <property type="entry name" value="CHROMOSOME-PARTITIONING PROTEIN PARB-RELATED"/>
    <property type="match status" value="1"/>
</dbReference>
<sequence length="296" mass="33101">MSARPAQRVEMVPVDRITVLNPRVRNPKVFKEIVDSIAKVGLKRPITVTRRVEAGGPFYDLVCGQGRLEAFRELGETEIPALVVNADMEDCLVASLVENCARRHHRSIDLLQDIAGMRKRGHTTADIARQTGLSGEFVGGVLRLLEKGEQRLVQSVEAGQMPISVAIEIAEADEPGIQLALQHAYENNLLRGRKLLAAKRLVEQRKRRGKHVRSWRTDGAAVSSASLLNAYQEETDRKRLLVRRAEVTRSRLTFVTEALGKLLADRAMMEILENEGLRDMPEELRDRLSGMEARAS</sequence>
<proteinExistence type="predicted"/>
<gene>
    <name evidence="2" type="ORF">DAH51_26905</name>
</gene>
<reference evidence="2 3" key="1">
    <citation type="submission" date="2018-07" db="EMBL/GenBank/DDBJ databases">
        <title>Genomic and Epidemiologic Investigation of an Indolent Hospital Outbreak.</title>
        <authorList>
            <person name="Johnson R.C."/>
            <person name="Deming C."/>
            <person name="Conlan S."/>
            <person name="Zellmer C.J."/>
            <person name="Michelin A.V."/>
            <person name="Lee-Lin S."/>
            <person name="Thomas P.J."/>
            <person name="Park M."/>
            <person name="Weingarten R.A."/>
            <person name="Less J."/>
            <person name="Dekker J.P."/>
            <person name="Frank K.M."/>
            <person name="Musser K.A."/>
            <person name="Mcquiston J.R."/>
            <person name="Henderson D.K."/>
            <person name="Lau A.F."/>
            <person name="Palmore T.N."/>
            <person name="Segre J.A."/>
        </authorList>
    </citation>
    <scope>NUCLEOTIDE SEQUENCE [LARGE SCALE GENOMIC DNA]</scope>
    <source>
        <strain evidence="2 3">SK-NIH.Env6_1116</strain>
    </source>
</reference>
<protein>
    <submittedName>
        <fullName evidence="2">Chromosome partitioning protein ParB</fullName>
    </submittedName>
</protein>
<dbReference type="Pfam" id="PF02195">
    <property type="entry name" value="ParB_N"/>
    <property type="match status" value="1"/>
</dbReference>
<dbReference type="Gene3D" id="3.90.1530.30">
    <property type="match status" value="1"/>
</dbReference>
<dbReference type="GO" id="GO:0005694">
    <property type="term" value="C:chromosome"/>
    <property type="evidence" value="ECO:0007669"/>
    <property type="project" value="TreeGrafter"/>
</dbReference>
<dbReference type="InterPro" id="IPR050336">
    <property type="entry name" value="Chromosome_partition/occlusion"/>
</dbReference>
<dbReference type="SUPFAM" id="SSF110849">
    <property type="entry name" value="ParB/Sulfiredoxin"/>
    <property type="match status" value="1"/>
</dbReference>
<evidence type="ECO:0000313" key="3">
    <source>
        <dbReference type="Proteomes" id="UP000287401"/>
    </source>
</evidence>
<dbReference type="Gene3D" id="1.10.10.2830">
    <property type="match status" value="1"/>
</dbReference>
<accession>A0A430BBI9</accession>
<dbReference type="RefSeq" id="WP_126000263.1">
    <property type="nucleotide sequence ID" value="NZ_QRAL01000068.1"/>
</dbReference>